<evidence type="ECO:0000313" key="1">
    <source>
        <dbReference type="EMBL" id="DAF60737.1"/>
    </source>
</evidence>
<protein>
    <submittedName>
        <fullName evidence="1">PC4 and SFRS1-interacting protein binding, transciptional co-activator, domain.05A</fullName>
    </submittedName>
</protein>
<name>A0A8S5TBT2_9CAUD</name>
<accession>A0A8S5TBT2</accession>
<organism evidence="1">
    <name type="scientific">Siphoviridae sp. ctYsl40</name>
    <dbReference type="NCBI Taxonomy" id="2827890"/>
    <lineage>
        <taxon>Viruses</taxon>
        <taxon>Duplodnaviria</taxon>
        <taxon>Heunggongvirae</taxon>
        <taxon>Uroviricota</taxon>
        <taxon>Caudoviricetes</taxon>
    </lineage>
</organism>
<proteinExistence type="predicted"/>
<reference evidence="1" key="1">
    <citation type="journal article" date="2021" name="Proc. Natl. Acad. Sci. U.S.A.">
        <title>A Catalog of Tens of Thousands of Viruses from Human Metagenomes Reveals Hidden Associations with Chronic Diseases.</title>
        <authorList>
            <person name="Tisza M.J."/>
            <person name="Buck C.B."/>
        </authorList>
    </citation>
    <scope>NUCLEOTIDE SEQUENCE</scope>
    <source>
        <strain evidence="1">CtYsl40</strain>
    </source>
</reference>
<sequence>MAKIKGILEAANTTLVLTPLADTSAKTGAERWMIQPHVHVDFELPDGFYNVESIGGQFDLELIKITGEITPDSLVGGGGGGGGGAAGPGSFLRLRVGNPVPAGTPSGTLIVRVA</sequence>
<dbReference type="EMBL" id="BK032796">
    <property type="protein sequence ID" value="DAF60737.1"/>
    <property type="molecule type" value="Genomic_DNA"/>
</dbReference>